<comment type="caution">
    <text evidence="2">The sequence shown here is derived from an EMBL/GenBank/DDBJ whole genome shotgun (WGS) entry which is preliminary data.</text>
</comment>
<reference evidence="2" key="1">
    <citation type="submission" date="2022-06" db="EMBL/GenBank/DDBJ databases">
        <title>Uncovering the hologenomic basis of an extraordinary plant invasion.</title>
        <authorList>
            <person name="Bieker V.C."/>
            <person name="Martin M.D."/>
            <person name="Gilbert T."/>
            <person name="Hodgins K."/>
            <person name="Battlay P."/>
            <person name="Petersen B."/>
            <person name="Wilson J."/>
        </authorList>
    </citation>
    <scope>NUCLEOTIDE SEQUENCE</scope>
    <source>
        <strain evidence="2">AA19_3_7</strain>
        <tissue evidence="2">Leaf</tissue>
    </source>
</reference>
<feature type="transmembrane region" description="Helical" evidence="1">
    <location>
        <begin position="16"/>
        <end position="36"/>
    </location>
</feature>
<dbReference type="Proteomes" id="UP001206925">
    <property type="component" value="Unassembled WGS sequence"/>
</dbReference>
<evidence type="ECO:0000256" key="1">
    <source>
        <dbReference type="SAM" id="Phobius"/>
    </source>
</evidence>
<evidence type="ECO:0000313" key="2">
    <source>
        <dbReference type="EMBL" id="KAI7754115.1"/>
    </source>
</evidence>
<organism evidence="2 3">
    <name type="scientific">Ambrosia artemisiifolia</name>
    <name type="common">Common ragweed</name>
    <dbReference type="NCBI Taxonomy" id="4212"/>
    <lineage>
        <taxon>Eukaryota</taxon>
        <taxon>Viridiplantae</taxon>
        <taxon>Streptophyta</taxon>
        <taxon>Embryophyta</taxon>
        <taxon>Tracheophyta</taxon>
        <taxon>Spermatophyta</taxon>
        <taxon>Magnoliopsida</taxon>
        <taxon>eudicotyledons</taxon>
        <taxon>Gunneridae</taxon>
        <taxon>Pentapetalae</taxon>
        <taxon>asterids</taxon>
        <taxon>campanulids</taxon>
        <taxon>Asterales</taxon>
        <taxon>Asteraceae</taxon>
        <taxon>Asteroideae</taxon>
        <taxon>Heliantheae alliance</taxon>
        <taxon>Heliantheae</taxon>
        <taxon>Ambrosia</taxon>
    </lineage>
</organism>
<name>A0AAD5D9J5_AMBAR</name>
<keyword evidence="3" id="KW-1185">Reference proteome</keyword>
<evidence type="ECO:0000313" key="3">
    <source>
        <dbReference type="Proteomes" id="UP001206925"/>
    </source>
</evidence>
<proteinExistence type="predicted"/>
<dbReference type="AlphaFoldDB" id="A0AAD5D9J5"/>
<protein>
    <submittedName>
        <fullName evidence="2">Uncharacterized protein</fullName>
    </submittedName>
</protein>
<gene>
    <name evidence="2" type="ORF">M8C21_014738</name>
</gene>
<keyword evidence="1" id="KW-0812">Transmembrane</keyword>
<accession>A0AAD5D9J5</accession>
<sequence length="88" mass="9973">MNPPINIGEDAVADLLLFWTLFVNLLLIVTPPVVLYTHPPVAYQSRSNHTAASGQPRRDKLRLMGSRTWSWIQVTVLQSRWHFGSGTM</sequence>
<keyword evidence="1" id="KW-1133">Transmembrane helix</keyword>
<keyword evidence="1" id="KW-0472">Membrane</keyword>
<dbReference type="EMBL" id="JAMZMK010004484">
    <property type="protein sequence ID" value="KAI7754115.1"/>
    <property type="molecule type" value="Genomic_DNA"/>
</dbReference>